<dbReference type="Proteomes" id="UP000348942">
    <property type="component" value="Chromosome 2"/>
</dbReference>
<dbReference type="PIRSF" id="PIRSF004690">
    <property type="entry name" value="DmsD"/>
    <property type="match status" value="1"/>
</dbReference>
<dbReference type="Gene3D" id="1.10.3480.10">
    <property type="entry name" value="TorD-like"/>
    <property type="match status" value="1"/>
</dbReference>
<accession>A0A5Q0TG73</accession>
<dbReference type="RefSeq" id="WP_153448270.1">
    <property type="nucleotide sequence ID" value="NZ_CP045700.1"/>
</dbReference>
<proteinExistence type="predicted"/>
<dbReference type="PANTHER" id="PTHR34227:SF13">
    <property type="entry name" value="TAT PROOFREADING CHAPERONE DMSD-RELATED"/>
    <property type="match status" value="1"/>
</dbReference>
<evidence type="ECO:0000313" key="2">
    <source>
        <dbReference type="EMBL" id="QGA66133.1"/>
    </source>
</evidence>
<evidence type="ECO:0008006" key="4">
    <source>
        <dbReference type="Google" id="ProtNLM"/>
    </source>
</evidence>
<gene>
    <name evidence="2" type="ORF">GFB47_11725</name>
</gene>
<name>A0A5Q0TG73_9VIBR</name>
<evidence type="ECO:0000313" key="3">
    <source>
        <dbReference type="Proteomes" id="UP000348942"/>
    </source>
</evidence>
<dbReference type="InterPro" id="IPR036411">
    <property type="entry name" value="TorD-like_sf"/>
</dbReference>
<dbReference type="SUPFAM" id="SSF89155">
    <property type="entry name" value="TorD-like"/>
    <property type="match status" value="1"/>
</dbReference>
<evidence type="ECO:0000256" key="1">
    <source>
        <dbReference type="ARBA" id="ARBA00023186"/>
    </source>
</evidence>
<dbReference type="PANTHER" id="PTHR34227">
    <property type="entry name" value="CHAPERONE PROTEIN YCDY"/>
    <property type="match status" value="1"/>
</dbReference>
<protein>
    <recommendedName>
        <fullName evidence="4">Molecular chaperone</fullName>
    </recommendedName>
</protein>
<dbReference type="AlphaFoldDB" id="A0A5Q0TG73"/>
<dbReference type="InterPro" id="IPR050289">
    <property type="entry name" value="TorD/DmsD_chaperones"/>
</dbReference>
<keyword evidence="3" id="KW-1185">Reference proteome</keyword>
<organism evidence="2 3">
    <name type="scientific">Vibrio algicola</name>
    <dbReference type="NCBI Taxonomy" id="2662262"/>
    <lineage>
        <taxon>Bacteria</taxon>
        <taxon>Pseudomonadati</taxon>
        <taxon>Pseudomonadota</taxon>
        <taxon>Gammaproteobacteria</taxon>
        <taxon>Vibrionales</taxon>
        <taxon>Vibrionaceae</taxon>
        <taxon>Vibrio</taxon>
    </lineage>
</organism>
<dbReference type="Pfam" id="PF02613">
    <property type="entry name" value="Nitrate_red_del"/>
    <property type="match status" value="1"/>
</dbReference>
<dbReference type="InterPro" id="IPR020945">
    <property type="entry name" value="DMSO/NO3_reduct_chaperone"/>
</dbReference>
<dbReference type="InterPro" id="IPR026269">
    <property type="entry name" value="DmsD-type"/>
</dbReference>
<sequence>MSLSTYSHIESALISKILGSLFYYRPCQYSQYGIDQVLNIELDPQDASPLMQQFAATLNQFKQADLDQLTLIHDEYFAGIADIPVPPWGSVYLDRENVIFGESHAQYKKFLAQSGFEFETQNNDPLDHIGLMLMTLSALLDTQQNDNAIDSSELQEMLSVHLLPWSQTYLYNLVNSLTDPTYLALAKTTQILLDQFSTFFLIPVEARKLYIEAHQDADTSTDSNQG</sequence>
<reference evidence="2 3" key="1">
    <citation type="submission" date="2019-10" db="EMBL/GenBank/DDBJ databases">
        <title>Vibrio sp. nov., isolated from Coralline algae surface.</title>
        <authorList>
            <person name="Geng Y."/>
            <person name="Zhang X."/>
        </authorList>
    </citation>
    <scope>NUCLEOTIDE SEQUENCE [LARGE SCALE GENOMIC DNA]</scope>
    <source>
        <strain evidence="2 3">SM1977</strain>
    </source>
</reference>
<dbReference type="EMBL" id="CP045700">
    <property type="protein sequence ID" value="QGA66133.1"/>
    <property type="molecule type" value="Genomic_DNA"/>
</dbReference>
<keyword evidence="1" id="KW-0143">Chaperone</keyword>